<dbReference type="EMBL" id="FMAG01000001">
    <property type="protein sequence ID" value="SCB14200.1"/>
    <property type="molecule type" value="Genomic_DNA"/>
</dbReference>
<keyword evidence="3" id="KW-0408">Iron</keyword>
<dbReference type="NCBIfam" id="NF004784">
    <property type="entry name" value="PRK06131.1"/>
    <property type="match status" value="1"/>
</dbReference>
<keyword evidence="4" id="KW-0411">Iron-sulfur</keyword>
<protein>
    <submittedName>
        <fullName evidence="8">Dihydroxy-acid dehydratase</fullName>
    </submittedName>
</protein>
<gene>
    <name evidence="8" type="ORF">GA0061103_2094</name>
</gene>
<evidence type="ECO:0000256" key="3">
    <source>
        <dbReference type="ARBA" id="ARBA00023004"/>
    </source>
</evidence>
<evidence type="ECO:0000259" key="7">
    <source>
        <dbReference type="Pfam" id="PF24877"/>
    </source>
</evidence>
<dbReference type="SUPFAM" id="SSF143975">
    <property type="entry name" value="IlvD/EDD N-terminal domain-like"/>
    <property type="match status" value="1"/>
</dbReference>
<keyword evidence="5" id="KW-0456">Lyase</keyword>
<accession>A0A1C3UFE5</accession>
<organism evidence="8 9">
    <name type="scientific">Rhizobium multihospitium</name>
    <dbReference type="NCBI Taxonomy" id="410764"/>
    <lineage>
        <taxon>Bacteria</taxon>
        <taxon>Pseudomonadati</taxon>
        <taxon>Pseudomonadota</taxon>
        <taxon>Alphaproteobacteria</taxon>
        <taxon>Hyphomicrobiales</taxon>
        <taxon>Rhizobiaceae</taxon>
        <taxon>Rhizobium/Agrobacterium group</taxon>
        <taxon>Rhizobium</taxon>
    </lineage>
</organism>
<dbReference type="RefSeq" id="WP_092708691.1">
    <property type="nucleotide sequence ID" value="NZ_FMAG01000001.1"/>
</dbReference>
<proteinExistence type="inferred from homology"/>
<dbReference type="InterPro" id="IPR037237">
    <property type="entry name" value="IlvD/EDD_N"/>
</dbReference>
<dbReference type="Gene3D" id="3.50.30.80">
    <property type="entry name" value="IlvD/EDD C-terminal domain-like"/>
    <property type="match status" value="1"/>
</dbReference>
<dbReference type="InterPro" id="IPR000581">
    <property type="entry name" value="ILV_EDD_N"/>
</dbReference>
<dbReference type="SUPFAM" id="SSF52016">
    <property type="entry name" value="LeuD/IlvD-like"/>
    <property type="match status" value="1"/>
</dbReference>
<name>A0A1C3UFE5_9HYPH</name>
<dbReference type="Proteomes" id="UP000199101">
    <property type="component" value="Unassembled WGS sequence"/>
</dbReference>
<reference evidence="9" key="1">
    <citation type="submission" date="2016-08" db="EMBL/GenBank/DDBJ databases">
        <authorList>
            <person name="Varghese N."/>
            <person name="Submissions Spin"/>
        </authorList>
    </citation>
    <scope>NUCLEOTIDE SEQUENCE [LARGE SCALE GENOMIC DNA]</scope>
    <source>
        <strain evidence="9">HAMBI 2975</strain>
    </source>
</reference>
<dbReference type="GO" id="GO:0016836">
    <property type="term" value="F:hydro-lyase activity"/>
    <property type="evidence" value="ECO:0007669"/>
    <property type="project" value="UniProtKB-ARBA"/>
</dbReference>
<dbReference type="InterPro" id="IPR042096">
    <property type="entry name" value="Dihydro-acid_dehy_C"/>
</dbReference>
<feature type="domain" description="Dihydroxy-acid/6-phosphogluconate dehydratase C-terminal" evidence="7">
    <location>
        <begin position="361"/>
        <end position="555"/>
    </location>
</feature>
<dbReference type="NCBIfam" id="NF009560">
    <property type="entry name" value="PRK13017.1"/>
    <property type="match status" value="1"/>
</dbReference>
<dbReference type="PANTHER" id="PTHR43183">
    <property type="entry name" value="HYPOTHETICAL DIHYDROXYACID DEHYDRATASE (EUROFUNG)-RELATED"/>
    <property type="match status" value="1"/>
</dbReference>
<dbReference type="InterPro" id="IPR056740">
    <property type="entry name" value="ILV_EDD_C"/>
</dbReference>
<dbReference type="FunFam" id="3.50.30.80:FF:000001">
    <property type="entry name" value="Dihydroxy-acid dehydratase"/>
    <property type="match status" value="1"/>
</dbReference>
<sequence length="573" mass="61261">MTKDSKRRSQAWFGGVDKDGFIHRSWMKNGGLPDDVFDGRPVIGICNTFSEFTPCNAHFRELVTHIKAGVLEAGGLPLEFPVFSCGESNLRPTAMLFRNLASMDVEEAIRGNPMDGVILMAGCDKTTPSLLMGAASCDLPTIVISGGPMLNGNFRGKPIGSGTDVWKFSEEVRAGTMSRQEFMDAESAMSRSPGHCMTMGTASTMASMVEALGVALPTNAAWPAVDARRARLARMTGRQAVAMVKEDMRLSKILTRQAFENAIKINGAIGGSTNAVVHLLAIAGRIGVDLSLEDWDRLGRDVPTIVDLMPSGKYLMEDFCYAGGIPAVMKEIADLLHLDAITVSGMSVGENIADVVNHNPDVIRSRANPLVDSGGIAVLKGNLAPNGAVLKPSAASPHLMRHRGRAVVFETIEDFHARIDDPNLDVDENSVLVLKGAGPRGYPGMAEVGNMALPSKLLEKGVRDMVRVSDGRMSGTAYGTVVLHVSPEAAAGGPLALVEQGDFIVLDVEARTLVLDVPDDELARRRAAWKEPAPQMTSGYQGLYVRTVMQADTGADLDFLVGGRGAKVPRESH</sequence>
<dbReference type="Pfam" id="PF00920">
    <property type="entry name" value="ILVD_EDD_N"/>
    <property type="match status" value="1"/>
</dbReference>
<dbReference type="OrthoDB" id="7793094at2"/>
<dbReference type="GO" id="GO:0051536">
    <property type="term" value="F:iron-sulfur cluster binding"/>
    <property type="evidence" value="ECO:0007669"/>
    <property type="project" value="UniProtKB-KW"/>
</dbReference>
<feature type="domain" description="Dihydroxy-acid/6-phosphogluconate dehydratase N-terminal" evidence="6">
    <location>
        <begin position="40"/>
        <end position="351"/>
    </location>
</feature>
<evidence type="ECO:0000313" key="8">
    <source>
        <dbReference type="EMBL" id="SCB14200.1"/>
    </source>
</evidence>
<evidence type="ECO:0000256" key="5">
    <source>
        <dbReference type="ARBA" id="ARBA00023239"/>
    </source>
</evidence>
<evidence type="ECO:0000256" key="1">
    <source>
        <dbReference type="ARBA" id="ARBA00006486"/>
    </source>
</evidence>
<evidence type="ECO:0000256" key="4">
    <source>
        <dbReference type="ARBA" id="ARBA00023014"/>
    </source>
</evidence>
<dbReference type="InterPro" id="IPR052352">
    <property type="entry name" value="Sugar_Degrad_Dehydratases"/>
</dbReference>
<keyword evidence="9" id="KW-1185">Reference proteome</keyword>
<evidence type="ECO:0000313" key="9">
    <source>
        <dbReference type="Proteomes" id="UP000199101"/>
    </source>
</evidence>
<comment type="similarity">
    <text evidence="1">Belongs to the IlvD/Edd family.</text>
</comment>
<evidence type="ECO:0000256" key="2">
    <source>
        <dbReference type="ARBA" id="ARBA00022723"/>
    </source>
</evidence>
<dbReference type="GO" id="GO:0046872">
    <property type="term" value="F:metal ion binding"/>
    <property type="evidence" value="ECO:0007669"/>
    <property type="project" value="UniProtKB-KW"/>
</dbReference>
<dbReference type="Pfam" id="PF24877">
    <property type="entry name" value="ILV_EDD_C"/>
    <property type="match status" value="1"/>
</dbReference>
<keyword evidence="2" id="KW-0479">Metal-binding</keyword>
<dbReference type="STRING" id="410764.GA0061103_2094"/>
<evidence type="ECO:0000259" key="6">
    <source>
        <dbReference type="Pfam" id="PF00920"/>
    </source>
</evidence>
<dbReference type="PANTHER" id="PTHR43183:SF1">
    <property type="entry name" value="HYPOTHETICAL DIHYDROXY-ACID DEHYDRATASE (EUROFUNG)-RELATED"/>
    <property type="match status" value="1"/>
</dbReference>
<dbReference type="AlphaFoldDB" id="A0A1C3UFE5"/>